<dbReference type="EMBL" id="CP135443">
    <property type="protein sequence ID" value="WRY32719.1"/>
    <property type="molecule type" value="Genomic_DNA"/>
</dbReference>
<accession>A0ABZ1DVE8</accession>
<name>A0ABZ1DVE8_9RHOB</name>
<reference evidence="1 2" key="1">
    <citation type="submission" date="2023-09" db="EMBL/GenBank/DDBJ databases">
        <title>Thioclava shenzhenensis sp. nov., a multidrug resistant bacteria-antagonizing species isolated from coastal seawater.</title>
        <authorList>
            <person name="Long M."/>
        </authorList>
    </citation>
    <scope>NUCLEOTIDE SEQUENCE [LARGE SCALE GENOMIC DNA]</scope>
    <source>
        <strain evidence="1 2">FTW29</strain>
    </source>
</reference>
<dbReference type="Proteomes" id="UP001623290">
    <property type="component" value="Chromosome"/>
</dbReference>
<keyword evidence="2" id="KW-1185">Reference proteome</keyword>
<organism evidence="1 2">
    <name type="scientific">Thioclava litoralis</name>
    <dbReference type="NCBI Taxonomy" id="3076557"/>
    <lineage>
        <taxon>Bacteria</taxon>
        <taxon>Pseudomonadati</taxon>
        <taxon>Pseudomonadota</taxon>
        <taxon>Alphaproteobacteria</taxon>
        <taxon>Rhodobacterales</taxon>
        <taxon>Paracoccaceae</taxon>
        <taxon>Thioclava</taxon>
    </lineage>
</organism>
<proteinExistence type="predicted"/>
<gene>
    <name evidence="1" type="ORF">RPE78_08310</name>
</gene>
<dbReference type="RefSeq" id="WP_339109042.1">
    <property type="nucleotide sequence ID" value="NZ_CP135443.1"/>
</dbReference>
<evidence type="ECO:0000313" key="1">
    <source>
        <dbReference type="EMBL" id="WRY32719.1"/>
    </source>
</evidence>
<sequence>MNQIVKFPETAESALKHEDALAYYVPSSRVEASARKDIEEKPANIAVLDEMYGYYTA</sequence>
<protein>
    <submittedName>
        <fullName evidence="1">Uncharacterized protein</fullName>
    </submittedName>
</protein>
<evidence type="ECO:0000313" key="2">
    <source>
        <dbReference type="Proteomes" id="UP001623290"/>
    </source>
</evidence>